<keyword evidence="1" id="KW-0472">Membrane</keyword>
<dbReference type="KEGG" id="hgi:ABY42_13795"/>
<feature type="transmembrane region" description="Helical" evidence="1">
    <location>
        <begin position="376"/>
        <end position="399"/>
    </location>
</feature>
<proteinExistence type="predicted"/>
<gene>
    <name evidence="3" type="ORF">ABY42_13795</name>
</gene>
<feature type="domain" description="DUF112" evidence="2">
    <location>
        <begin position="31"/>
        <end position="417"/>
    </location>
</feature>
<feature type="transmembrane region" description="Helical" evidence="1">
    <location>
        <begin position="121"/>
        <end position="141"/>
    </location>
</feature>
<feature type="transmembrane region" description="Helical" evidence="1">
    <location>
        <begin position="178"/>
        <end position="197"/>
    </location>
</feature>
<evidence type="ECO:0000313" key="3">
    <source>
        <dbReference type="EMBL" id="AKU08756.1"/>
    </source>
</evidence>
<feature type="transmembrane region" description="Helical" evidence="1">
    <location>
        <begin position="153"/>
        <end position="171"/>
    </location>
</feature>
<dbReference type="PATRIC" id="fig|35746.4.peg.2977"/>
<dbReference type="Pfam" id="PF01970">
    <property type="entry name" value="TctA"/>
    <property type="match status" value="1"/>
</dbReference>
<sequence length="427" mass="41834">MFLTGGAVVSLFARAAALASPVAADPTTAALLGVVVGVFLGTCSGLIPGLHANAFALLLAGVASEFPGPPVAVAAAVLAASTVHTFLDVVPALTLGVPDAALAPGALPAHKLVLGGRGREALRLSALGSGAALCLAVPVAVPLTEVLVEGYPVVRDHLWVVLAAVAAALVWTEPSRRAKLAACVTIVASTGLGLAVLDRPFGGPLPVGGVLAPLLAGLFGVPVLLAARRGAGVPPQGDAALVTSPRSVARSVAAGAGGGAFVGYLPGVSAGVAGTLALAALPRTDPDESTRAYVTATSAATTATTVFALFALAGLGTPRTGALVALTEAKLPTGLGLAVPVTVVSGLCGAVLVPVVGDRALAFVGRLDQRRLVTAVCALLVVLSWAFAGVGGVVVLAVAGAVGHLPVRFGCRRVHLMCVLMGPLVLG</sequence>
<keyword evidence="1" id="KW-1133">Transmembrane helix</keyword>
<dbReference type="EMBL" id="CP011947">
    <property type="protein sequence ID" value="AKU08756.1"/>
    <property type="molecule type" value="Genomic_DNA"/>
</dbReference>
<name>A0A0K1IWC1_HALGI</name>
<dbReference type="RefSeq" id="WP_050459768.1">
    <property type="nucleotide sequence ID" value="NZ_CP011947.1"/>
</dbReference>
<keyword evidence="1" id="KW-0812">Transmembrane</keyword>
<accession>A0A0K1IWC1</accession>
<dbReference type="Proteomes" id="UP000066124">
    <property type="component" value="Chromosome"/>
</dbReference>
<evidence type="ECO:0000259" key="2">
    <source>
        <dbReference type="Pfam" id="PF01970"/>
    </source>
</evidence>
<feature type="transmembrane region" description="Helical" evidence="1">
    <location>
        <begin position="335"/>
        <end position="356"/>
    </location>
</feature>
<dbReference type="AlphaFoldDB" id="A0A0K1IWC1"/>
<evidence type="ECO:0000256" key="1">
    <source>
        <dbReference type="SAM" id="Phobius"/>
    </source>
</evidence>
<feature type="transmembrane region" description="Helical" evidence="1">
    <location>
        <begin position="209"/>
        <end position="227"/>
    </location>
</feature>
<dbReference type="InterPro" id="IPR002823">
    <property type="entry name" value="DUF112_TM"/>
</dbReference>
<evidence type="ECO:0000313" key="4">
    <source>
        <dbReference type="Proteomes" id="UP000066124"/>
    </source>
</evidence>
<protein>
    <submittedName>
        <fullName evidence="3">Integral membrane protein superfamily</fullName>
    </submittedName>
</protein>
<feature type="transmembrane region" description="Helical" evidence="1">
    <location>
        <begin position="29"/>
        <end position="50"/>
    </location>
</feature>
<dbReference type="PANTHER" id="PTHR42204">
    <property type="entry name" value="INTEGRAL MEMBRANE PROTEIN"/>
    <property type="match status" value="1"/>
</dbReference>
<reference evidence="4" key="1">
    <citation type="journal article" date="2015" name="J. Biotechnol.">
        <title>Complete genome sequence of Haloferax gibbonsii strain ARA6, a potential producer of polyhydroxyalkanoates and halocins isolated from Araruama, Rio de Janeiro, Brasil.</title>
        <authorList>
            <person name="Pinto L.H."/>
            <person name="D'Alincourt Carvalho-Assef A.P."/>
            <person name="Vieira R.P."/>
            <person name="Clementino M.M."/>
            <person name="Albano R.M."/>
        </authorList>
    </citation>
    <scope>NUCLEOTIDE SEQUENCE [LARGE SCALE GENOMIC DNA]</scope>
    <source>
        <strain evidence="4">ARA6</strain>
    </source>
</reference>
<feature type="transmembrane region" description="Helical" evidence="1">
    <location>
        <begin position="292"/>
        <end position="315"/>
    </location>
</feature>
<dbReference type="GeneID" id="25247045"/>
<organism evidence="3 4">
    <name type="scientific">Haloferax gibbonsii</name>
    <dbReference type="NCBI Taxonomy" id="35746"/>
    <lineage>
        <taxon>Archaea</taxon>
        <taxon>Methanobacteriati</taxon>
        <taxon>Methanobacteriota</taxon>
        <taxon>Stenosarchaea group</taxon>
        <taxon>Halobacteria</taxon>
        <taxon>Halobacteriales</taxon>
        <taxon>Haloferacaceae</taxon>
        <taxon>Haloferax</taxon>
    </lineage>
</organism>
<dbReference type="PANTHER" id="PTHR42204:SF1">
    <property type="entry name" value="INTEGRAL MEMBRANE PROTEIN"/>
    <property type="match status" value="1"/>
</dbReference>